<gene>
    <name evidence="1" type="ORF">FHP05_08375</name>
</gene>
<dbReference type="Gene3D" id="3.40.50.880">
    <property type="match status" value="1"/>
</dbReference>
<dbReference type="OrthoDB" id="9813383at2"/>
<proteinExistence type="predicted"/>
<dbReference type="EMBL" id="VDUW01000004">
    <property type="protein sequence ID" value="TXL65141.1"/>
    <property type="molecule type" value="Genomic_DNA"/>
</dbReference>
<accession>A0A5C8NVC2</accession>
<name>A0A5C8NVC2_9BACI</name>
<dbReference type="Proteomes" id="UP000321574">
    <property type="component" value="Unassembled WGS sequence"/>
</dbReference>
<sequence length="237" mass="26297">MKPFIGVTPSMEIDESYYMIANANIKAILKAGGIPIVLPYYNGEADIKQIAEKIDGLLATGGYDIDPTLFGEEPHPKLGTIIPKRDTFEIALIKEMLANNKPILGVCRGSQVLNIATGGDMYQDIYTQYQDHELLQHQQKAPLSHGSHYVNVTPGSLLAKITNTHKLRVNSRHHQANRNVVAPFQVSGTASDGIIEAIENKEHHFALGLQWHPENMLEADDEASWKIFRAFIRACGK</sequence>
<dbReference type="AlphaFoldDB" id="A0A5C8NVC2"/>
<keyword evidence="1" id="KW-0378">Hydrolase</keyword>
<dbReference type="CDD" id="cd01745">
    <property type="entry name" value="GATase1_2"/>
    <property type="match status" value="1"/>
</dbReference>
<dbReference type="PANTHER" id="PTHR43235">
    <property type="entry name" value="GLUTAMINE AMIDOTRANSFERASE PB2B2.05-RELATED"/>
    <property type="match status" value="1"/>
</dbReference>
<dbReference type="GO" id="GO:0006598">
    <property type="term" value="P:polyamine catabolic process"/>
    <property type="evidence" value="ECO:0007669"/>
    <property type="project" value="TreeGrafter"/>
</dbReference>
<dbReference type="GO" id="GO:0033969">
    <property type="term" value="F:gamma-glutamyl-gamma-aminobutyrate hydrolase activity"/>
    <property type="evidence" value="ECO:0007669"/>
    <property type="project" value="TreeGrafter"/>
</dbReference>
<evidence type="ECO:0000313" key="1">
    <source>
        <dbReference type="EMBL" id="TXL65141.1"/>
    </source>
</evidence>
<dbReference type="GO" id="GO:0005829">
    <property type="term" value="C:cytosol"/>
    <property type="evidence" value="ECO:0007669"/>
    <property type="project" value="TreeGrafter"/>
</dbReference>
<dbReference type="FunFam" id="3.40.50.880:FF:000030">
    <property type="entry name" value="Gamma-glutamyl-gamma-aminobutyrate hydrolase PuuD"/>
    <property type="match status" value="1"/>
</dbReference>
<dbReference type="Pfam" id="PF07722">
    <property type="entry name" value="Peptidase_C26"/>
    <property type="match status" value="1"/>
</dbReference>
<dbReference type="InterPro" id="IPR029062">
    <property type="entry name" value="Class_I_gatase-like"/>
</dbReference>
<dbReference type="PROSITE" id="PS51273">
    <property type="entry name" value="GATASE_TYPE_1"/>
    <property type="match status" value="1"/>
</dbReference>
<dbReference type="SUPFAM" id="SSF52317">
    <property type="entry name" value="Class I glutamine amidotransferase-like"/>
    <property type="match status" value="1"/>
</dbReference>
<comment type="caution">
    <text evidence="1">The sequence shown here is derived from an EMBL/GenBank/DDBJ whole genome shotgun (WGS) entry which is preliminary data.</text>
</comment>
<organism evidence="1 2">
    <name type="scientific">Cerasibacillus terrae</name>
    <dbReference type="NCBI Taxonomy" id="2498845"/>
    <lineage>
        <taxon>Bacteria</taxon>
        <taxon>Bacillati</taxon>
        <taxon>Bacillota</taxon>
        <taxon>Bacilli</taxon>
        <taxon>Bacillales</taxon>
        <taxon>Bacillaceae</taxon>
        <taxon>Cerasibacillus</taxon>
    </lineage>
</organism>
<dbReference type="InterPro" id="IPR011697">
    <property type="entry name" value="Peptidase_C26"/>
</dbReference>
<evidence type="ECO:0000313" key="2">
    <source>
        <dbReference type="Proteomes" id="UP000321574"/>
    </source>
</evidence>
<reference evidence="1 2" key="1">
    <citation type="submission" date="2019-06" db="EMBL/GenBank/DDBJ databases">
        <title>Cerasibacillus sp. nov., isolated from maize field.</title>
        <authorList>
            <person name="Lin S.-Y."/>
            <person name="Tsai C.-F."/>
            <person name="Young C.-C."/>
        </authorList>
    </citation>
    <scope>NUCLEOTIDE SEQUENCE [LARGE SCALE GENOMIC DNA]</scope>
    <source>
        <strain evidence="1 2">CC-CFT480</strain>
    </source>
</reference>
<dbReference type="PANTHER" id="PTHR43235:SF1">
    <property type="entry name" value="GLUTAMINE AMIDOTRANSFERASE PB2B2.05-RELATED"/>
    <property type="match status" value="1"/>
</dbReference>
<keyword evidence="2" id="KW-1185">Reference proteome</keyword>
<dbReference type="InterPro" id="IPR044668">
    <property type="entry name" value="PuuD-like"/>
</dbReference>
<dbReference type="RefSeq" id="WP_147667008.1">
    <property type="nucleotide sequence ID" value="NZ_VDUW01000004.1"/>
</dbReference>
<protein>
    <submittedName>
        <fullName evidence="1">Gamma-glutamyl-gamma-aminobutyrate hydrolase family protein</fullName>
    </submittedName>
</protein>